<dbReference type="EMBL" id="JASMQC010000008">
    <property type="protein sequence ID" value="KAK1943021.1"/>
    <property type="molecule type" value="Genomic_DNA"/>
</dbReference>
<name>A0AAD9GRV0_9STRA</name>
<evidence type="ECO:0000313" key="2">
    <source>
        <dbReference type="Proteomes" id="UP001259832"/>
    </source>
</evidence>
<dbReference type="Proteomes" id="UP001259832">
    <property type="component" value="Unassembled WGS sequence"/>
</dbReference>
<keyword evidence="2" id="KW-1185">Reference proteome</keyword>
<evidence type="ECO:0000313" key="1">
    <source>
        <dbReference type="EMBL" id="KAK1943021.1"/>
    </source>
</evidence>
<sequence>MCGSAMAELLLRLEVTSFRPMVSAISSPSSADSYATPSRKKDPASKALWEAVMREQWQREQKRRRMVRWRLQKKESVASMLQERRHLERKLHQRLFEARVATDELVPTTIDEAFRLSTIELASLKRENLVLQETIAQHMKFEAMLDKDTKEILYPISEKESALKPATMTTTKAKAKLQPKPLQLPSDGGWRVHFPNGEPSFYFTPFTRSHFDEILSNNDVAYAQHHPCTAAIGKILGWDVDYAPLATRADGSSCIAHTRFTRQLKCSLDTAERILSHLDKRLWPVLAAQRSWGRTQSGGVQCQVLQSFTKNEHVIAYNIPGPVNLRYIALARNVRERNSEGKRVDKYILTIGDSKASANNRDVENSQDVQWVLEGGMYMTITEVDAETINIVFDNWVECLNESHGRELYVDWVRFPFGLEQHVSPVRLLRESNEAALVETVTLEQVRREQQRVRMGVYRAKKKERIARMVQERLQLEKELNARVSAYQTDSRAIRMAKENLVLQRVLEQQKKLQQVIHSEYGKFMRQLQDFPPPPSLPDLHNQGWRVYFPNAKPSFYYRPFKRSEYDSVMKSYDDLLRSSSTGFPATGKLFGWTVQHSPLCRREGGKVVARSKLTTRVRCVLDDVDTLITSSNLSAWPLLVTPPNWSHNQRANFTRRVPMIDESGKRSILFSAVASDSKANARGREAEDPDGNIVWIGEGGHSITFTEANDGAVAIVYDHWAACEDELHAQHLYIRCAHNVTACYWSQRILTPNSSVLSEKYNKCYELLMDKRVLKFSTVYLIKASGPLVHYDGDSRVVNFGNCRVHAAFQNPLNAFL</sequence>
<comment type="caution">
    <text evidence="1">The sequence shown here is derived from an EMBL/GenBank/DDBJ whole genome shotgun (WGS) entry which is preliminary data.</text>
</comment>
<accession>A0AAD9GRV0</accession>
<reference evidence="1" key="1">
    <citation type="submission" date="2023-08" db="EMBL/GenBank/DDBJ databases">
        <title>Reference Genome Resource for the Citrus Pathogen Phytophthora citrophthora.</title>
        <authorList>
            <person name="Moller H."/>
            <person name="Coetzee B."/>
            <person name="Rose L.J."/>
            <person name="Van Niekerk J.M."/>
        </authorList>
    </citation>
    <scope>NUCLEOTIDE SEQUENCE</scope>
    <source>
        <strain evidence="1">STE-U-9442</strain>
    </source>
</reference>
<dbReference type="AlphaFoldDB" id="A0AAD9GRV0"/>
<organism evidence="1 2">
    <name type="scientific">Phytophthora citrophthora</name>
    <dbReference type="NCBI Taxonomy" id="4793"/>
    <lineage>
        <taxon>Eukaryota</taxon>
        <taxon>Sar</taxon>
        <taxon>Stramenopiles</taxon>
        <taxon>Oomycota</taxon>
        <taxon>Peronosporomycetes</taxon>
        <taxon>Peronosporales</taxon>
        <taxon>Peronosporaceae</taxon>
        <taxon>Phytophthora</taxon>
    </lineage>
</organism>
<protein>
    <submittedName>
        <fullName evidence="1">Uncharacterized protein</fullName>
    </submittedName>
</protein>
<gene>
    <name evidence="1" type="ORF">P3T76_005658</name>
</gene>
<proteinExistence type="predicted"/>